<feature type="transmembrane region" description="Helical" evidence="6">
    <location>
        <begin position="268"/>
        <end position="291"/>
    </location>
</feature>
<evidence type="ECO:0000313" key="8">
    <source>
        <dbReference type="EMBL" id="KSU89095.1"/>
    </source>
</evidence>
<keyword evidence="3 6" id="KW-0812">Transmembrane</keyword>
<dbReference type="Gene3D" id="1.20.1250.20">
    <property type="entry name" value="MFS general substrate transporter like domains"/>
    <property type="match status" value="1"/>
</dbReference>
<dbReference type="Proteomes" id="UP000053681">
    <property type="component" value="Unassembled WGS sequence"/>
</dbReference>
<evidence type="ECO:0000256" key="6">
    <source>
        <dbReference type="SAM" id="Phobius"/>
    </source>
</evidence>
<feature type="transmembrane region" description="Helical" evidence="6">
    <location>
        <begin position="303"/>
        <end position="321"/>
    </location>
</feature>
<keyword evidence="4 6" id="KW-1133">Transmembrane helix</keyword>
<accession>A0A0V8JPX8</accession>
<dbReference type="Gene3D" id="1.20.1720.10">
    <property type="entry name" value="Multidrug resistance protein D"/>
    <property type="match status" value="1"/>
</dbReference>
<feature type="transmembrane region" description="Helical" evidence="6">
    <location>
        <begin position="431"/>
        <end position="449"/>
    </location>
</feature>
<keyword evidence="5 6" id="KW-0472">Membrane</keyword>
<organism evidence="8 9">
    <name type="scientific">Priestia veravalensis</name>
    <dbReference type="NCBI Taxonomy" id="1414648"/>
    <lineage>
        <taxon>Bacteria</taxon>
        <taxon>Bacillati</taxon>
        <taxon>Bacillota</taxon>
        <taxon>Bacilli</taxon>
        <taxon>Bacillales</taxon>
        <taxon>Bacillaceae</taxon>
        <taxon>Priestia</taxon>
    </lineage>
</organism>
<dbReference type="PROSITE" id="PS50850">
    <property type="entry name" value="MFS"/>
    <property type="match status" value="1"/>
</dbReference>
<evidence type="ECO:0000256" key="1">
    <source>
        <dbReference type="ARBA" id="ARBA00004651"/>
    </source>
</evidence>
<name>A0A0V8JPX8_9BACI</name>
<feature type="transmembrane region" description="Helical" evidence="6">
    <location>
        <begin position="115"/>
        <end position="137"/>
    </location>
</feature>
<keyword evidence="2" id="KW-0813">Transport</keyword>
<evidence type="ECO:0000256" key="4">
    <source>
        <dbReference type="ARBA" id="ARBA00022989"/>
    </source>
</evidence>
<protein>
    <submittedName>
        <fullName evidence="8">Tetracycline resistance protein TetA</fullName>
    </submittedName>
</protein>
<keyword evidence="9" id="KW-1185">Reference proteome</keyword>
<dbReference type="SUPFAM" id="SSF103473">
    <property type="entry name" value="MFS general substrate transporter"/>
    <property type="match status" value="1"/>
</dbReference>
<feature type="transmembrane region" description="Helical" evidence="6">
    <location>
        <begin position="24"/>
        <end position="47"/>
    </location>
</feature>
<dbReference type="CDD" id="cd17321">
    <property type="entry name" value="MFS_MMR_MDR_like"/>
    <property type="match status" value="1"/>
</dbReference>
<proteinExistence type="predicted"/>
<sequence length="459" mass="49928">MTTTTITTNEEHSILEPKPFKESVVIPFWSLTIMLVVMNTTMFNVALPKVSTEFALTSSTSAWIITGYSVVFAIATITYSRLSDFIPIRQLLTTGLTLLGIASIIGFVSNNFTMLLFARVLQAAGAAAVPGLAMILITRYIPKSRRGKSMSMISSAASLGFGLGPVIGGAVTQYMGWNFLFIVTGLVLIFIPLFHKVLPAEDKKKVYFDILGGILTAAGVTGFLLFLTSYSLLLLAVGIVAIILLSIRIRKHNHPFIEPKLFQSKGYLLLNGIGFAAYMTHFATLFIMPLLLVQVFQKSSAEIGLLIFPGAILSAIASRFIGKIIDQFGNKVLIRFGHLFLAIAALLFTFFSTVSPTAILFMYMFMSIGFTSLTSSVANEISRMLPSDSIGTGMGFSQLSQFVGGATGVALTGVAIVWQKSLPIESMFQNLFIGMTVLIVVSFMLFLGYKRFEAETSED</sequence>
<gene>
    <name evidence="8" type="ORF">AS180_04395</name>
</gene>
<dbReference type="InterPro" id="IPR011701">
    <property type="entry name" value="MFS"/>
</dbReference>
<dbReference type="PANTHER" id="PTHR42718:SF9">
    <property type="entry name" value="MAJOR FACILITATOR SUPERFAMILY MULTIDRUG TRANSPORTER MFSC"/>
    <property type="match status" value="1"/>
</dbReference>
<feature type="transmembrane region" description="Helical" evidence="6">
    <location>
        <begin position="149"/>
        <end position="168"/>
    </location>
</feature>
<dbReference type="InterPro" id="IPR020846">
    <property type="entry name" value="MFS_dom"/>
</dbReference>
<dbReference type="EMBL" id="LNQP01000011">
    <property type="protein sequence ID" value="KSU89095.1"/>
    <property type="molecule type" value="Genomic_DNA"/>
</dbReference>
<feature type="transmembrane region" description="Helical" evidence="6">
    <location>
        <begin position="230"/>
        <end position="247"/>
    </location>
</feature>
<evidence type="ECO:0000256" key="3">
    <source>
        <dbReference type="ARBA" id="ARBA00022692"/>
    </source>
</evidence>
<feature type="transmembrane region" description="Helical" evidence="6">
    <location>
        <begin position="174"/>
        <end position="194"/>
    </location>
</feature>
<dbReference type="PRINTS" id="PR01036">
    <property type="entry name" value="TCRTETB"/>
</dbReference>
<comment type="subcellular location">
    <subcellularLocation>
        <location evidence="1">Cell membrane</location>
        <topology evidence="1">Multi-pass membrane protein</topology>
    </subcellularLocation>
</comment>
<feature type="transmembrane region" description="Helical" evidence="6">
    <location>
        <begin position="91"/>
        <end position="109"/>
    </location>
</feature>
<evidence type="ECO:0000259" key="7">
    <source>
        <dbReference type="PROSITE" id="PS50850"/>
    </source>
</evidence>
<dbReference type="RefSeq" id="WP_025910537.1">
    <property type="nucleotide sequence ID" value="NZ_KQ758631.1"/>
</dbReference>
<feature type="domain" description="Major facilitator superfamily (MFS) profile" evidence="7">
    <location>
        <begin position="25"/>
        <end position="452"/>
    </location>
</feature>
<dbReference type="Pfam" id="PF07690">
    <property type="entry name" value="MFS_1"/>
    <property type="match status" value="1"/>
</dbReference>
<dbReference type="InterPro" id="IPR036259">
    <property type="entry name" value="MFS_trans_sf"/>
</dbReference>
<dbReference type="AlphaFoldDB" id="A0A0V8JPX8"/>
<feature type="transmembrane region" description="Helical" evidence="6">
    <location>
        <begin position="59"/>
        <end position="79"/>
    </location>
</feature>
<comment type="caution">
    <text evidence="8">The sequence shown here is derived from an EMBL/GenBank/DDBJ whole genome shotgun (WGS) entry which is preliminary data.</text>
</comment>
<feature type="transmembrane region" description="Helical" evidence="6">
    <location>
        <begin position="358"/>
        <end position="378"/>
    </location>
</feature>
<evidence type="ECO:0000313" key="9">
    <source>
        <dbReference type="Proteomes" id="UP000053681"/>
    </source>
</evidence>
<evidence type="ECO:0000256" key="5">
    <source>
        <dbReference type="ARBA" id="ARBA00023136"/>
    </source>
</evidence>
<reference evidence="8 9" key="1">
    <citation type="submission" date="2015-11" db="EMBL/GenBank/DDBJ databases">
        <title>Bacillus caseinolyticus sp nov.</title>
        <authorList>
            <person name="Dastager S.G."/>
            <person name="Mawlankar R."/>
        </authorList>
    </citation>
    <scope>NUCLEOTIDE SEQUENCE [LARGE SCALE GENOMIC DNA]</scope>
    <source>
        <strain evidence="8 9">SGD-V-76</strain>
    </source>
</reference>
<evidence type="ECO:0000256" key="2">
    <source>
        <dbReference type="ARBA" id="ARBA00022448"/>
    </source>
</evidence>
<dbReference type="GO" id="GO:0005886">
    <property type="term" value="C:plasma membrane"/>
    <property type="evidence" value="ECO:0007669"/>
    <property type="project" value="UniProtKB-SubCell"/>
</dbReference>
<dbReference type="PANTHER" id="PTHR42718">
    <property type="entry name" value="MAJOR FACILITATOR SUPERFAMILY MULTIDRUG TRANSPORTER MFSC"/>
    <property type="match status" value="1"/>
</dbReference>
<feature type="transmembrane region" description="Helical" evidence="6">
    <location>
        <begin position="333"/>
        <end position="352"/>
    </location>
</feature>
<feature type="transmembrane region" description="Helical" evidence="6">
    <location>
        <begin position="399"/>
        <end position="419"/>
    </location>
</feature>
<dbReference type="GO" id="GO:0022857">
    <property type="term" value="F:transmembrane transporter activity"/>
    <property type="evidence" value="ECO:0007669"/>
    <property type="project" value="InterPro"/>
</dbReference>